<keyword evidence="6" id="KW-1185">Reference proteome</keyword>
<organism evidence="4 7">
    <name type="scientific">Bradyrhizobium guangdongense</name>
    <dbReference type="NCBI Taxonomy" id="1325090"/>
    <lineage>
        <taxon>Bacteria</taxon>
        <taxon>Pseudomonadati</taxon>
        <taxon>Pseudomonadota</taxon>
        <taxon>Alphaproteobacteria</taxon>
        <taxon>Hyphomicrobiales</taxon>
        <taxon>Nitrobacteraceae</taxon>
        <taxon>Bradyrhizobium</taxon>
    </lineage>
</organism>
<protein>
    <submittedName>
        <fullName evidence="5">Transglycosylase</fullName>
    </submittedName>
</protein>
<evidence type="ECO:0000259" key="3">
    <source>
        <dbReference type="Pfam" id="PF01464"/>
    </source>
</evidence>
<dbReference type="EMBL" id="CP030057">
    <property type="protein sequence ID" value="QOZ58122.1"/>
    <property type="molecule type" value="Genomic_DNA"/>
</dbReference>
<feature type="domain" description="Transglycosylase SLT" evidence="3">
    <location>
        <begin position="164"/>
        <end position="227"/>
    </location>
</feature>
<gene>
    <name evidence="4" type="ORF">GCM10010987_70990</name>
    <name evidence="5" type="ORF">XH86_04705</name>
</gene>
<dbReference type="Gene3D" id="1.10.530.10">
    <property type="match status" value="1"/>
</dbReference>
<dbReference type="Proteomes" id="UP000625079">
    <property type="component" value="Unassembled WGS sequence"/>
</dbReference>
<feature type="chain" id="PRO_5044601024" evidence="2">
    <location>
        <begin position="28"/>
        <end position="342"/>
    </location>
</feature>
<sequence length="342" mass="36605">MKVWQTGCIVALIASIGVFLAAGNRPAATMPDVLPAAAANVAPALVVTPALYAEASARLAAALRADRAEPGPATSAASGPSSSGAEIVAEPVAPKLASLEPDTVQPLSAARDAVNDAPKAASAPDFRYLVYYVWSELPPAEKPAEIVLRAFKDIPVGTPAEEIKRVSDAFGLDVNFMMAVAKIESGFNPNQRTGSYIGLFQLSQYEFGKFGFGQIRNPRDNAVAAAYKILTEGVQFGWITHRTPDMSDLYLIHQQGWEGAAEHVSHPARTAWKSMCATSEGKEKGERWCKRAIWGNALPAFKRAWKSVDNVTSEAFVGMWRGRVAEFYTKYVATAAAAATSQ</sequence>
<reference evidence="4" key="1">
    <citation type="journal article" date="2014" name="Int. J. Syst. Evol. Microbiol.">
        <title>Complete genome sequence of Corynebacterium casei LMG S-19264T (=DSM 44701T), isolated from a smear-ripened cheese.</title>
        <authorList>
            <consortium name="US DOE Joint Genome Institute (JGI-PGF)"/>
            <person name="Walter F."/>
            <person name="Albersmeier A."/>
            <person name="Kalinowski J."/>
            <person name="Ruckert C."/>
        </authorList>
    </citation>
    <scope>NUCLEOTIDE SEQUENCE</scope>
    <source>
        <strain evidence="4">CGMCC 1.15034</strain>
    </source>
</reference>
<evidence type="ECO:0000313" key="6">
    <source>
        <dbReference type="Proteomes" id="UP000593880"/>
    </source>
</evidence>
<dbReference type="SUPFAM" id="SSF53955">
    <property type="entry name" value="Lysozyme-like"/>
    <property type="match status" value="1"/>
</dbReference>
<name>A0A410V084_9BRAD</name>
<evidence type="ECO:0000313" key="4">
    <source>
        <dbReference type="EMBL" id="GGI32753.1"/>
    </source>
</evidence>
<dbReference type="RefSeq" id="WP_128963840.1">
    <property type="nucleotide sequence ID" value="NZ_BMHC01000026.1"/>
</dbReference>
<dbReference type="InterPro" id="IPR023346">
    <property type="entry name" value="Lysozyme-like_dom_sf"/>
</dbReference>
<evidence type="ECO:0000256" key="2">
    <source>
        <dbReference type="SAM" id="SignalP"/>
    </source>
</evidence>
<proteinExistence type="inferred from homology"/>
<reference evidence="4" key="3">
    <citation type="submission" date="2022-12" db="EMBL/GenBank/DDBJ databases">
        <authorList>
            <person name="Sun Q."/>
            <person name="Zhou Y."/>
        </authorList>
    </citation>
    <scope>NUCLEOTIDE SEQUENCE</scope>
    <source>
        <strain evidence="4">CGMCC 1.15034</strain>
    </source>
</reference>
<evidence type="ECO:0000313" key="7">
    <source>
        <dbReference type="Proteomes" id="UP000625079"/>
    </source>
</evidence>
<evidence type="ECO:0000256" key="1">
    <source>
        <dbReference type="ARBA" id="ARBA00009387"/>
    </source>
</evidence>
<dbReference type="AlphaFoldDB" id="A0A410V084"/>
<dbReference type="OrthoDB" id="8192977at2"/>
<reference evidence="5 6" key="2">
    <citation type="submission" date="2018-06" db="EMBL/GenBank/DDBJ databases">
        <title>Comparative genomics of rhizobia nodulating Arachis hypogaea in China.</title>
        <authorList>
            <person name="Li Y."/>
        </authorList>
    </citation>
    <scope>NUCLEOTIDE SEQUENCE [LARGE SCALE GENOMIC DNA]</scope>
    <source>
        <strain evidence="5 6">CCBAU 51658</strain>
    </source>
</reference>
<dbReference type="Proteomes" id="UP000593880">
    <property type="component" value="Chromosome"/>
</dbReference>
<keyword evidence="2" id="KW-0732">Signal</keyword>
<dbReference type="EMBL" id="BMHC01000026">
    <property type="protein sequence ID" value="GGI32753.1"/>
    <property type="molecule type" value="Genomic_DNA"/>
</dbReference>
<evidence type="ECO:0000313" key="5">
    <source>
        <dbReference type="EMBL" id="QOZ58122.1"/>
    </source>
</evidence>
<accession>A0A410V084</accession>
<dbReference type="InterPro" id="IPR008258">
    <property type="entry name" value="Transglycosylase_SLT_dom_1"/>
</dbReference>
<comment type="similarity">
    <text evidence="1">Belongs to the virb1 family.</text>
</comment>
<dbReference type="Pfam" id="PF01464">
    <property type="entry name" value="SLT"/>
    <property type="match status" value="1"/>
</dbReference>
<feature type="signal peptide" evidence="2">
    <location>
        <begin position="1"/>
        <end position="27"/>
    </location>
</feature>